<dbReference type="Proteomes" id="UP001158045">
    <property type="component" value="Unassembled WGS sequence"/>
</dbReference>
<gene>
    <name evidence="3" type="ORF">QE109_11270</name>
</gene>
<dbReference type="InterPro" id="IPR041682">
    <property type="entry name" value="AAA_14"/>
</dbReference>
<evidence type="ECO:0000313" key="4">
    <source>
        <dbReference type="Proteomes" id="UP001158045"/>
    </source>
</evidence>
<feature type="domain" description="DUF4143" evidence="2">
    <location>
        <begin position="202"/>
        <end position="366"/>
    </location>
</feature>
<dbReference type="PANTHER" id="PTHR43566:SF2">
    <property type="entry name" value="DUF4143 DOMAIN-CONTAINING PROTEIN"/>
    <property type="match status" value="1"/>
</dbReference>
<keyword evidence="4" id="KW-1185">Reference proteome</keyword>
<sequence length="422" mass="47802">MKKYIPRIADTLIERALKSSGAVLVEGPKWCGKTSTARHLSKSYLYMQDPDQRTNYMKIADTKPSLLLRGDTPRLIDEWQIAPVLWDSVRHEVDMRGVFGQFILTGSAVPIIDEKVTHTGTGRYSRIKMRTMSLYESGESNGSISLIKLFDENQDLASMTDLNIEDLAKSIVRGGWPATVSNNYEVYTKPVQDYLDSIINIDISRVDGVEKNPQKVAMLLKSLARNISTEASIETLRRDMEGNDQNSVSQPTVLSYLNALQRIFVIEDLEAWNPSIRSKTPLRSSSKRHFVDPSIACAALGVNDSKLLMDFNTFGYLFESMCIRDLRVYADYLDGKVYHYRDKSNLECDAIVVLRDGRWGAIEIKMGPKEFDKASENLFKLKERIDIDKMKSPSFLMILTATNIGYTREDGVHVVPIGCLKW</sequence>
<dbReference type="PANTHER" id="PTHR43566">
    <property type="entry name" value="CONSERVED PROTEIN"/>
    <property type="match status" value="1"/>
</dbReference>
<organism evidence="3 4">
    <name type="scientific">Fusibacter bizertensis</name>
    <dbReference type="NCBI Taxonomy" id="1488331"/>
    <lineage>
        <taxon>Bacteria</taxon>
        <taxon>Bacillati</taxon>
        <taxon>Bacillota</taxon>
        <taxon>Clostridia</taxon>
        <taxon>Eubacteriales</taxon>
        <taxon>Eubacteriales Family XII. Incertae Sedis</taxon>
        <taxon>Fusibacter</taxon>
    </lineage>
</organism>
<proteinExistence type="predicted"/>
<dbReference type="RefSeq" id="WP_281094621.1">
    <property type="nucleotide sequence ID" value="NZ_JARYZI010000007.1"/>
</dbReference>
<dbReference type="InterPro" id="IPR027417">
    <property type="entry name" value="P-loop_NTPase"/>
</dbReference>
<protein>
    <submittedName>
        <fullName evidence="3">DUF4143 domain-containing protein</fullName>
    </submittedName>
</protein>
<feature type="domain" description="AAA" evidence="1">
    <location>
        <begin position="21"/>
        <end position="136"/>
    </location>
</feature>
<reference evidence="3 4" key="1">
    <citation type="submission" date="2023-04" db="EMBL/GenBank/DDBJ databases">
        <title>Fusibacter bizertensis strain WBS, isolated from littoral bottom sediments of the Arctic seas - biochemical and genomic analysis.</title>
        <authorList>
            <person name="Brioukhanov A.L."/>
        </authorList>
    </citation>
    <scope>NUCLEOTIDE SEQUENCE [LARGE SCALE GENOMIC DNA]</scope>
    <source>
        <strain evidence="3 4">WBS</strain>
    </source>
</reference>
<evidence type="ECO:0000259" key="2">
    <source>
        <dbReference type="Pfam" id="PF13635"/>
    </source>
</evidence>
<dbReference type="Pfam" id="PF13173">
    <property type="entry name" value="AAA_14"/>
    <property type="match status" value="1"/>
</dbReference>
<evidence type="ECO:0000259" key="1">
    <source>
        <dbReference type="Pfam" id="PF13173"/>
    </source>
</evidence>
<accession>A0ABT6NEA4</accession>
<evidence type="ECO:0000313" key="3">
    <source>
        <dbReference type="EMBL" id="MDH8678732.1"/>
    </source>
</evidence>
<comment type="caution">
    <text evidence="3">The sequence shown here is derived from an EMBL/GenBank/DDBJ whole genome shotgun (WGS) entry which is preliminary data.</text>
</comment>
<dbReference type="SUPFAM" id="SSF52540">
    <property type="entry name" value="P-loop containing nucleoside triphosphate hydrolases"/>
    <property type="match status" value="1"/>
</dbReference>
<name>A0ABT6NEA4_9FIRM</name>
<dbReference type="EMBL" id="JARYZI010000007">
    <property type="protein sequence ID" value="MDH8678732.1"/>
    <property type="molecule type" value="Genomic_DNA"/>
</dbReference>
<dbReference type="InterPro" id="IPR025420">
    <property type="entry name" value="DUF4143"/>
</dbReference>
<dbReference type="Pfam" id="PF13635">
    <property type="entry name" value="DUF4143"/>
    <property type="match status" value="1"/>
</dbReference>